<evidence type="ECO:0000259" key="1">
    <source>
        <dbReference type="PROSITE" id="PS50995"/>
    </source>
</evidence>
<dbReference type="Gene3D" id="1.10.10.10">
    <property type="entry name" value="Winged helix-like DNA-binding domain superfamily/Winged helix DNA-binding domain"/>
    <property type="match status" value="1"/>
</dbReference>
<sequence>MRNKTYPDGMSKTDSAAALAPEGLMLPVPGVDYGLLDGLLGYALRRAQNALYVDFHRATAAWDVSPQRFAALVLIARNPGLRQGLLGQAMGLHRSGALRLTDWLTAQGWAERRDAPDDARAWGLHLTAAGKRRLAKLEAAVAAHDRALLAGLGEQGPALKAALDRLAWVATAQSTTPQNKPRRQTP</sequence>
<gene>
    <name evidence="2" type="ORF">ACG0Z3_16245</name>
</gene>
<dbReference type="InterPro" id="IPR036388">
    <property type="entry name" value="WH-like_DNA-bd_sf"/>
</dbReference>
<dbReference type="InterPro" id="IPR000835">
    <property type="entry name" value="HTH_MarR-typ"/>
</dbReference>
<dbReference type="PANTHER" id="PTHR33164">
    <property type="entry name" value="TRANSCRIPTIONAL REGULATOR, MARR FAMILY"/>
    <property type="match status" value="1"/>
</dbReference>
<comment type="caution">
    <text evidence="2">The sequence shown here is derived from an EMBL/GenBank/DDBJ whole genome shotgun (WGS) entry which is preliminary data.</text>
</comment>
<protein>
    <submittedName>
        <fullName evidence="2">MarR family winged helix-turn-helix transcriptional regulator</fullName>
    </submittedName>
</protein>
<dbReference type="PROSITE" id="PS50995">
    <property type="entry name" value="HTH_MARR_2"/>
    <property type="match status" value="1"/>
</dbReference>
<dbReference type="Pfam" id="PF12802">
    <property type="entry name" value="MarR_2"/>
    <property type="match status" value="1"/>
</dbReference>
<name>A0ABW7FLL4_9BURK</name>
<organism evidence="2 3">
    <name type="scientific">Pelomonas margarita</name>
    <dbReference type="NCBI Taxonomy" id="3299031"/>
    <lineage>
        <taxon>Bacteria</taxon>
        <taxon>Pseudomonadati</taxon>
        <taxon>Pseudomonadota</taxon>
        <taxon>Betaproteobacteria</taxon>
        <taxon>Burkholderiales</taxon>
        <taxon>Sphaerotilaceae</taxon>
        <taxon>Roseateles</taxon>
    </lineage>
</organism>
<keyword evidence="3" id="KW-1185">Reference proteome</keyword>
<dbReference type="InterPro" id="IPR036390">
    <property type="entry name" value="WH_DNA-bd_sf"/>
</dbReference>
<accession>A0ABW7FLL4</accession>
<evidence type="ECO:0000313" key="2">
    <source>
        <dbReference type="EMBL" id="MFG6442234.1"/>
    </source>
</evidence>
<feature type="domain" description="HTH marR-type" evidence="1">
    <location>
        <begin position="37"/>
        <end position="171"/>
    </location>
</feature>
<proteinExistence type="predicted"/>
<dbReference type="SMART" id="SM00347">
    <property type="entry name" value="HTH_MARR"/>
    <property type="match status" value="1"/>
</dbReference>
<dbReference type="PANTHER" id="PTHR33164:SF89">
    <property type="entry name" value="MARR FAMILY REGULATORY PROTEIN"/>
    <property type="match status" value="1"/>
</dbReference>
<dbReference type="InterPro" id="IPR039422">
    <property type="entry name" value="MarR/SlyA-like"/>
</dbReference>
<dbReference type="SUPFAM" id="SSF46785">
    <property type="entry name" value="Winged helix' DNA-binding domain"/>
    <property type="match status" value="1"/>
</dbReference>
<dbReference type="RefSeq" id="WP_394399263.1">
    <property type="nucleotide sequence ID" value="NZ_JBIGHW010000009.1"/>
</dbReference>
<dbReference type="Proteomes" id="UP001606301">
    <property type="component" value="Unassembled WGS sequence"/>
</dbReference>
<dbReference type="EMBL" id="JBIGHW010000009">
    <property type="protein sequence ID" value="MFG6442234.1"/>
    <property type="molecule type" value="Genomic_DNA"/>
</dbReference>
<reference evidence="2 3" key="1">
    <citation type="submission" date="2024-08" db="EMBL/GenBank/DDBJ databases">
        <authorList>
            <person name="Lu H."/>
        </authorList>
    </citation>
    <scope>NUCLEOTIDE SEQUENCE [LARGE SCALE GENOMIC DNA]</scope>
    <source>
        <strain evidence="2 3">LKC17W</strain>
    </source>
</reference>
<evidence type="ECO:0000313" key="3">
    <source>
        <dbReference type="Proteomes" id="UP001606301"/>
    </source>
</evidence>